<sequence length="858" mass="97473">MTVSVLISAAQVILNPLIPLATEQIKLAWGFKDDLRRLKDRLEFTQALLRDAENHRGRVNLEIMQVWLKKLNSVACSADDVLDELAFEVLRRKMEVQNRFMRNNKVRKSFFFCLSNPLPFRFKMANKVKNINFLLDNLCKDADGFGLKPAADILNAASPSVEPREVNFRLTHPFLDDKQEKLPKKFCELVRLRHFCIGDNENNRKLMPMMIGKLTSLQTLPFFVVGEDEGQKIEELGSLSKLRGKLIIYNLQQVKSREEADKAKILGKPNICKLGFYWDRVINPSTAGDTTSINHEDVLEGLKPHGNLKGLKLQNFEGKSFASWMMSGRDAQLLQNLVTIELSKCTRCEQVPPLGHLPHLEVIKMSELSNLKHIGPEFYGCHSVVNHDQCKDGIITGSYSGAVTTATTKAMAVVFPALRELHLEYMPNIEEWCGLGVSSSSSDTTMFFPLLKSVIISDCPELTTIPGHLLSLQELICNDYRRDNPHTHRPYLRIEVSRASNSKIGVLLVDLLEKSGKTLRKLTVSESVELCYLPINLQNLSSLEDLTINQCPNLKSIIKETEEKEEEEEEEEASNCSGLTSLQQLRISRCSELTLPKGLLQQTLVRLEISWCPNLIIADPDELCNLPSLQSLTIQGCPRLAGWWEERLFCQTSLQKLTIGIFSEELEYFPWPSTTVRAEKKVDDDDTKYHPNPKHYPFISLVSLTLYGWERLKYLPDQLQHLTTLRDLSLVLFDGLEALPEWLGNLSSLHSLQLWGCTNLMNLPTLEAMQRLTNLQSLEIHACPLLKERCARESGQEWHKIAHIPSIFIIHIYDVFSSLLFSSPPSPTFPMLFARFLYLITDPILGFRSTVMVSLADD</sequence>
<keyword evidence="2" id="KW-1185">Reference proteome</keyword>
<comment type="caution">
    <text evidence="1">The sequence shown here is derived from an EMBL/GenBank/DDBJ whole genome shotgun (WGS) entry which is preliminary data.</text>
</comment>
<evidence type="ECO:0000313" key="1">
    <source>
        <dbReference type="EMBL" id="KAI8003978.1"/>
    </source>
</evidence>
<protein>
    <submittedName>
        <fullName evidence="1">Disease resistance RPP13-like protein 1</fullName>
    </submittedName>
</protein>
<proteinExistence type="predicted"/>
<dbReference type="Proteomes" id="UP001060215">
    <property type="component" value="Chromosome 9"/>
</dbReference>
<accession>A0ACC0GRW4</accession>
<reference evidence="1 2" key="1">
    <citation type="journal article" date="2022" name="Plant J.">
        <title>Chromosome-level genome of Camellia lanceoleosa provides a valuable resource for understanding genome evolution and self-incompatibility.</title>
        <authorList>
            <person name="Gong W."/>
            <person name="Xiao S."/>
            <person name="Wang L."/>
            <person name="Liao Z."/>
            <person name="Chang Y."/>
            <person name="Mo W."/>
            <person name="Hu G."/>
            <person name="Li W."/>
            <person name="Zhao G."/>
            <person name="Zhu H."/>
            <person name="Hu X."/>
            <person name="Ji K."/>
            <person name="Xiang X."/>
            <person name="Song Q."/>
            <person name="Yuan D."/>
            <person name="Jin S."/>
            <person name="Zhang L."/>
        </authorList>
    </citation>
    <scope>NUCLEOTIDE SEQUENCE [LARGE SCALE GENOMIC DNA]</scope>
    <source>
        <strain evidence="1">SQ_2022a</strain>
    </source>
</reference>
<evidence type="ECO:0000313" key="2">
    <source>
        <dbReference type="Proteomes" id="UP001060215"/>
    </source>
</evidence>
<name>A0ACC0GRW4_9ERIC</name>
<dbReference type="EMBL" id="CM045766">
    <property type="protein sequence ID" value="KAI8003978.1"/>
    <property type="molecule type" value="Genomic_DNA"/>
</dbReference>
<organism evidence="1 2">
    <name type="scientific">Camellia lanceoleosa</name>
    <dbReference type="NCBI Taxonomy" id="1840588"/>
    <lineage>
        <taxon>Eukaryota</taxon>
        <taxon>Viridiplantae</taxon>
        <taxon>Streptophyta</taxon>
        <taxon>Embryophyta</taxon>
        <taxon>Tracheophyta</taxon>
        <taxon>Spermatophyta</taxon>
        <taxon>Magnoliopsida</taxon>
        <taxon>eudicotyledons</taxon>
        <taxon>Gunneridae</taxon>
        <taxon>Pentapetalae</taxon>
        <taxon>asterids</taxon>
        <taxon>Ericales</taxon>
        <taxon>Theaceae</taxon>
        <taxon>Camellia</taxon>
    </lineage>
</organism>
<gene>
    <name evidence="1" type="ORF">LOK49_LG08G01978</name>
</gene>